<dbReference type="CDD" id="cd15488">
    <property type="entry name" value="Tm-1-like"/>
    <property type="match status" value="1"/>
</dbReference>
<reference evidence="3" key="1">
    <citation type="journal article" date="2015" name="Nature">
        <title>Complex archaea that bridge the gap between prokaryotes and eukaryotes.</title>
        <authorList>
            <person name="Spang A."/>
            <person name="Saw J.H."/>
            <person name="Jorgensen S.L."/>
            <person name="Zaremba-Niedzwiedzka K."/>
            <person name="Martijn J."/>
            <person name="Lind A.E."/>
            <person name="van Eijk R."/>
            <person name="Schleper C."/>
            <person name="Guy L."/>
            <person name="Ettema T.J."/>
        </authorList>
    </citation>
    <scope>NUCLEOTIDE SEQUENCE</scope>
</reference>
<evidence type="ECO:0000313" key="3">
    <source>
        <dbReference type="EMBL" id="KKN36521.1"/>
    </source>
</evidence>
<dbReference type="AlphaFoldDB" id="A0A0F9SHT2"/>
<gene>
    <name evidence="3" type="ORF">LCGC14_0772810</name>
</gene>
<feature type="domain" description="UPF0261" evidence="1">
    <location>
        <begin position="13"/>
        <end position="187"/>
    </location>
</feature>
<dbReference type="InterPro" id="IPR008322">
    <property type="entry name" value="UPF0261"/>
</dbReference>
<feature type="domain" description="UPF0261" evidence="2">
    <location>
        <begin position="197"/>
        <end position="412"/>
    </location>
</feature>
<protein>
    <submittedName>
        <fullName evidence="3">Uncharacterized protein</fullName>
    </submittedName>
</protein>
<dbReference type="PANTHER" id="PTHR31862">
    <property type="entry name" value="UPF0261 DOMAIN PROTEIN (AFU_ORTHOLOGUE AFUA_1G10120)"/>
    <property type="match status" value="1"/>
</dbReference>
<dbReference type="Pfam" id="PF23189">
    <property type="entry name" value="UPF0261_C"/>
    <property type="match status" value="1"/>
</dbReference>
<dbReference type="Pfam" id="PF06792">
    <property type="entry name" value="UPF0261"/>
    <property type="match status" value="1"/>
</dbReference>
<organism evidence="3">
    <name type="scientific">marine sediment metagenome</name>
    <dbReference type="NCBI Taxonomy" id="412755"/>
    <lineage>
        <taxon>unclassified sequences</taxon>
        <taxon>metagenomes</taxon>
        <taxon>ecological metagenomes</taxon>
    </lineage>
</organism>
<dbReference type="EMBL" id="LAZR01001960">
    <property type="protein sequence ID" value="KKN36521.1"/>
    <property type="molecule type" value="Genomic_DNA"/>
</dbReference>
<dbReference type="PANTHER" id="PTHR31862:SF1">
    <property type="entry name" value="UPF0261 DOMAIN PROTEIN (AFU_ORTHOLOGUE AFUA_1G10120)"/>
    <property type="match status" value="1"/>
</dbReference>
<sequence>MSTHLDSQTSIKPNVLVVGCFDTKGVDFKYLYSCLSDTGVAVTTINTGVLGTTDLFPVNFEAETVALAAGYELSTIREKNDRGWALEVMGKGAAKVVADLLKQEKVNGIISMGGGGGTFIALAAMQSVPFGIPKLCLTTLATKDLSEKVGEKDIVLMPSIVDVAGLNNISRVLISQAAGAICGMMATSVQQNNETKGSIAISIFGNTAISAERCAELLKSEGYDVLAFHAVGTGGMTMESLTGDGVFDAILDLTTTELADDLFGGICSAGPDRLTAAGKLGIPQVVVPGCLDMVNFGTLDSVPDRYKKRQLFSWAPDVTLMRTNEEENKLLGETIASKVNTSQGPVTVLLPLGGLSKIGAEGEKFYNLEIDKVLFDSIKRNVKDHITVQEVDANINTVAFAEHAVKALLNLM</sequence>
<accession>A0A0F9SHT2</accession>
<evidence type="ECO:0000259" key="1">
    <source>
        <dbReference type="Pfam" id="PF06792"/>
    </source>
</evidence>
<comment type="caution">
    <text evidence="3">The sequence shown here is derived from an EMBL/GenBank/DDBJ whole genome shotgun (WGS) entry which is preliminary data.</text>
</comment>
<name>A0A0F9SHT2_9ZZZZ</name>
<dbReference type="PIRSF" id="PIRSF033271">
    <property type="entry name" value="UCP033271"/>
    <property type="match status" value="1"/>
</dbReference>
<dbReference type="NCBIfam" id="NF002674">
    <property type="entry name" value="PRK02399.1-2"/>
    <property type="match status" value="1"/>
</dbReference>
<dbReference type="Gene3D" id="3.40.50.12030">
    <property type="entry name" value="Uncharacterised protein family UPF0261, NC domain"/>
    <property type="match status" value="1"/>
</dbReference>
<dbReference type="InterPro" id="IPR051353">
    <property type="entry name" value="Tobamovirus_resist_UPF0261"/>
</dbReference>
<dbReference type="InterPro" id="IPR044122">
    <property type="entry name" value="UPF0261_N"/>
</dbReference>
<dbReference type="InterPro" id="IPR056778">
    <property type="entry name" value="UPF0261_C"/>
</dbReference>
<proteinExistence type="predicted"/>
<dbReference type="Gene3D" id="3.40.50.12020">
    <property type="entry name" value="Uncharacterised protein family UPF0261, NN domain"/>
    <property type="match status" value="1"/>
</dbReference>
<evidence type="ECO:0000259" key="2">
    <source>
        <dbReference type="Pfam" id="PF23189"/>
    </source>
</evidence>